<dbReference type="EMBL" id="BARS01023231">
    <property type="protein sequence ID" value="GAG09162.1"/>
    <property type="molecule type" value="Genomic_DNA"/>
</dbReference>
<dbReference type="PANTHER" id="PTHR22926:SF5">
    <property type="entry name" value="PHOSPHO-N-ACETYLMURAMOYL-PENTAPEPTIDE-TRANSFERASE HOMOLOG"/>
    <property type="match status" value="1"/>
</dbReference>
<sequence length="176" mass="19016">TDGMDGLAAGCFTIVVGVFLMISWIVGVEEWSGLFHLPLVIRSEEMTILCASMLGSCLGFLWYNSHPAQVFMGDTGSLPLGGLLGYVAVVTRQEMLLLIAGGVFVMEAGSVILQVGLFKLTKPPGGMQGKRLFRCAPLHHHFHLGGWAESKVVVRFWLLGIIFAALAMATLKLKIP</sequence>
<evidence type="ECO:0008006" key="8">
    <source>
        <dbReference type="Google" id="ProtNLM"/>
    </source>
</evidence>
<evidence type="ECO:0000256" key="6">
    <source>
        <dbReference type="SAM" id="Phobius"/>
    </source>
</evidence>
<evidence type="ECO:0000313" key="7">
    <source>
        <dbReference type="EMBL" id="GAG09162.1"/>
    </source>
</evidence>
<dbReference type="InterPro" id="IPR000715">
    <property type="entry name" value="Glycosyl_transferase_4"/>
</dbReference>
<evidence type="ECO:0000256" key="1">
    <source>
        <dbReference type="ARBA" id="ARBA00004141"/>
    </source>
</evidence>
<feature type="transmembrane region" description="Helical" evidence="6">
    <location>
        <begin position="6"/>
        <end position="26"/>
    </location>
</feature>
<dbReference type="GO" id="GO:0005886">
    <property type="term" value="C:plasma membrane"/>
    <property type="evidence" value="ECO:0007669"/>
    <property type="project" value="TreeGrafter"/>
</dbReference>
<dbReference type="GO" id="GO:0008963">
    <property type="term" value="F:phospho-N-acetylmuramoyl-pentapeptide-transferase activity"/>
    <property type="evidence" value="ECO:0007669"/>
    <property type="project" value="InterPro"/>
</dbReference>
<evidence type="ECO:0000256" key="3">
    <source>
        <dbReference type="ARBA" id="ARBA00022692"/>
    </source>
</evidence>
<dbReference type="InterPro" id="IPR003524">
    <property type="entry name" value="PNAcMuramoyl-5peptid_Trfase"/>
</dbReference>
<dbReference type="NCBIfam" id="TIGR00445">
    <property type="entry name" value="mraY"/>
    <property type="match status" value="1"/>
</dbReference>
<organism evidence="7">
    <name type="scientific">marine sediment metagenome</name>
    <dbReference type="NCBI Taxonomy" id="412755"/>
    <lineage>
        <taxon>unclassified sequences</taxon>
        <taxon>metagenomes</taxon>
        <taxon>ecological metagenomes</taxon>
    </lineage>
</organism>
<keyword evidence="4 6" id="KW-1133">Transmembrane helix</keyword>
<name>X0VD22_9ZZZZ</name>
<gene>
    <name evidence="7" type="ORF">S01H1_37018</name>
</gene>
<evidence type="ECO:0000256" key="2">
    <source>
        <dbReference type="ARBA" id="ARBA00022679"/>
    </source>
</evidence>
<protein>
    <recommendedName>
        <fullName evidence="8">Phospho-N-acetylmuramoyl-pentapeptide-transferase</fullName>
    </recommendedName>
</protein>
<reference evidence="7" key="1">
    <citation type="journal article" date="2014" name="Front. Microbiol.">
        <title>High frequency of phylogenetically diverse reductive dehalogenase-homologous genes in deep subseafloor sedimentary metagenomes.</title>
        <authorList>
            <person name="Kawai M."/>
            <person name="Futagami T."/>
            <person name="Toyoda A."/>
            <person name="Takaki Y."/>
            <person name="Nishi S."/>
            <person name="Hori S."/>
            <person name="Arai W."/>
            <person name="Tsubouchi T."/>
            <person name="Morono Y."/>
            <person name="Uchiyama I."/>
            <person name="Ito T."/>
            <person name="Fujiyama A."/>
            <person name="Inagaki F."/>
            <person name="Takami H."/>
        </authorList>
    </citation>
    <scope>NUCLEOTIDE SEQUENCE</scope>
    <source>
        <strain evidence="7">Expedition CK06-06</strain>
    </source>
</reference>
<accession>X0VD22</accession>
<dbReference type="PANTHER" id="PTHR22926">
    <property type="entry name" value="PHOSPHO-N-ACETYLMURAMOYL-PENTAPEPTIDE-TRANSFERASE"/>
    <property type="match status" value="1"/>
</dbReference>
<dbReference type="AlphaFoldDB" id="X0VD22"/>
<feature type="non-terminal residue" evidence="7">
    <location>
        <position position="1"/>
    </location>
</feature>
<dbReference type="GO" id="GO:0044038">
    <property type="term" value="P:cell wall macromolecule biosynthetic process"/>
    <property type="evidence" value="ECO:0007669"/>
    <property type="project" value="TreeGrafter"/>
</dbReference>
<comment type="subcellular location">
    <subcellularLocation>
        <location evidence="1">Membrane</location>
        <topology evidence="1">Multi-pass membrane protein</topology>
    </subcellularLocation>
</comment>
<keyword evidence="2" id="KW-0808">Transferase</keyword>
<dbReference type="GO" id="GO:0071555">
    <property type="term" value="P:cell wall organization"/>
    <property type="evidence" value="ECO:0007669"/>
    <property type="project" value="TreeGrafter"/>
</dbReference>
<feature type="transmembrane region" description="Helical" evidence="6">
    <location>
        <begin position="96"/>
        <end position="117"/>
    </location>
</feature>
<dbReference type="Pfam" id="PF00953">
    <property type="entry name" value="Glycos_transf_4"/>
    <property type="match status" value="1"/>
</dbReference>
<keyword evidence="5 6" id="KW-0472">Membrane</keyword>
<comment type="caution">
    <text evidence="7">The sequence shown here is derived from an EMBL/GenBank/DDBJ whole genome shotgun (WGS) entry which is preliminary data.</text>
</comment>
<keyword evidence="3 6" id="KW-0812">Transmembrane</keyword>
<evidence type="ECO:0000256" key="5">
    <source>
        <dbReference type="ARBA" id="ARBA00023136"/>
    </source>
</evidence>
<evidence type="ECO:0000256" key="4">
    <source>
        <dbReference type="ARBA" id="ARBA00022989"/>
    </source>
</evidence>
<proteinExistence type="predicted"/>
<feature type="transmembrane region" description="Helical" evidence="6">
    <location>
        <begin position="152"/>
        <end position="171"/>
    </location>
</feature>
<feature type="transmembrane region" description="Helical" evidence="6">
    <location>
        <begin position="70"/>
        <end position="89"/>
    </location>
</feature>